<dbReference type="Pfam" id="PF02571">
    <property type="entry name" value="CbiJ"/>
    <property type="match status" value="1"/>
</dbReference>
<accession>A0A557XM93</accession>
<evidence type="ECO:0000256" key="3">
    <source>
        <dbReference type="ARBA" id="ARBA00023002"/>
    </source>
</evidence>
<keyword evidence="3 4" id="KW-0560">Oxidoreductase</keyword>
<dbReference type="NCBIfam" id="TIGR00715">
    <property type="entry name" value="precor6x_red"/>
    <property type="match status" value="1"/>
</dbReference>
<dbReference type="RefSeq" id="WP_144948759.1">
    <property type="nucleotide sequence ID" value="NZ_VMQU01000073.1"/>
</dbReference>
<organism evidence="4 5">
    <name type="scientific">Mycobacterium helveticum</name>
    <dbReference type="NCBI Taxonomy" id="2592811"/>
    <lineage>
        <taxon>Bacteria</taxon>
        <taxon>Bacillati</taxon>
        <taxon>Actinomycetota</taxon>
        <taxon>Actinomycetes</taxon>
        <taxon>Mycobacteriales</taxon>
        <taxon>Mycobacteriaceae</taxon>
        <taxon>Mycobacterium</taxon>
    </lineage>
</organism>
<dbReference type="PROSITE" id="PS51014">
    <property type="entry name" value="COBK_CBIJ"/>
    <property type="match status" value="1"/>
</dbReference>
<dbReference type="PANTHER" id="PTHR36925">
    <property type="entry name" value="COBALT-PRECORRIN-6A REDUCTASE"/>
    <property type="match status" value="1"/>
</dbReference>
<dbReference type="GO" id="GO:0016994">
    <property type="term" value="F:precorrin-6A reductase activity"/>
    <property type="evidence" value="ECO:0007669"/>
    <property type="project" value="InterPro"/>
</dbReference>
<evidence type="ECO:0000256" key="2">
    <source>
        <dbReference type="ARBA" id="ARBA00022573"/>
    </source>
</evidence>
<reference evidence="4 5" key="1">
    <citation type="submission" date="2019-07" db="EMBL/GenBank/DDBJ databases">
        <title>New Mycobacterium species.</title>
        <authorList>
            <person name="Tortoli E."/>
            <person name="Ghielmetti G."/>
            <person name="Friedel U."/>
            <person name="Trovato A."/>
        </authorList>
    </citation>
    <scope>NUCLEOTIDE SEQUENCE [LARGE SCALE GENOMIC DNA]</scope>
    <source>
        <strain evidence="4 5">16-83</strain>
    </source>
</reference>
<comment type="caution">
    <text evidence="4">The sequence shown here is derived from an EMBL/GenBank/DDBJ whole genome shotgun (WGS) entry which is preliminary data.</text>
</comment>
<dbReference type="EC" id="1.3.1.106" evidence="4"/>
<evidence type="ECO:0000313" key="5">
    <source>
        <dbReference type="Proteomes" id="UP000320513"/>
    </source>
</evidence>
<name>A0A557XM93_9MYCO</name>
<evidence type="ECO:0000256" key="1">
    <source>
        <dbReference type="ARBA" id="ARBA00004953"/>
    </source>
</evidence>
<dbReference type="OrthoDB" id="5183775at2"/>
<protein>
    <submittedName>
        <fullName evidence="4">Cobalt-precorrin-6A reductase</fullName>
        <ecNumber evidence="4">1.3.1.106</ecNumber>
    </submittedName>
</protein>
<gene>
    <name evidence="4" type="ORF">FPZ47_16860</name>
</gene>
<dbReference type="Proteomes" id="UP000320513">
    <property type="component" value="Unassembled WGS sequence"/>
</dbReference>
<keyword evidence="5" id="KW-1185">Reference proteome</keyword>
<dbReference type="UniPathway" id="UPA00148"/>
<dbReference type="GO" id="GO:0009236">
    <property type="term" value="P:cobalamin biosynthetic process"/>
    <property type="evidence" value="ECO:0007669"/>
    <property type="project" value="UniProtKB-UniPathway"/>
</dbReference>
<keyword evidence="2" id="KW-0169">Cobalamin biosynthesis</keyword>
<dbReference type="PANTHER" id="PTHR36925:SF1">
    <property type="entry name" value="COBALT-PRECORRIN-6A REDUCTASE"/>
    <property type="match status" value="1"/>
</dbReference>
<proteinExistence type="predicted"/>
<dbReference type="EMBL" id="VMQU01000073">
    <property type="protein sequence ID" value="TVS86952.1"/>
    <property type="molecule type" value="Genomic_DNA"/>
</dbReference>
<dbReference type="AlphaFoldDB" id="A0A557XM93"/>
<dbReference type="InterPro" id="IPR003723">
    <property type="entry name" value="Precorrin-6x_reduct"/>
</dbReference>
<evidence type="ECO:0000313" key="4">
    <source>
        <dbReference type="EMBL" id="TVS86952.1"/>
    </source>
</evidence>
<dbReference type="NCBIfam" id="NF005968">
    <property type="entry name" value="PRK08057.1-2"/>
    <property type="match status" value="1"/>
</dbReference>
<comment type="pathway">
    <text evidence="1">Cofactor biosynthesis; adenosylcobalamin biosynthesis.</text>
</comment>
<sequence length="255" mass="26381">MMRVLLLGGTAEARALAKTLHPRFDIVSSLAGRVPDPALPVGPVRIGGFGGVDGLRRWLHDEGIDAVVDATHPFAATMTAHAAQVCGHVGMPHLVLARPAWDPGVATVVTSGTEAAGVVAEQCYSRVFLTTGRSGVGAFAASDAWFLIRAVTAPDGAGMPRRHHVILSRGPYGYDDELALLREHRIDALVTKNSGGDMTRAKLDAAAALDVPVVMVARPALPAGVRTACTVDEAAEWVSGLAAGGVGPGPSEPPR</sequence>